<accession>L0F7M3</accession>
<dbReference type="HOGENOM" id="CLU_1641036_0_0_9"/>
<evidence type="ECO:0000313" key="1">
    <source>
        <dbReference type="EMBL" id="AGA68651.1"/>
    </source>
</evidence>
<dbReference type="EMBL" id="CP003344">
    <property type="protein sequence ID" value="AGA68651.1"/>
    <property type="molecule type" value="Genomic_DNA"/>
</dbReference>
<dbReference type="Proteomes" id="UP000010797">
    <property type="component" value="Chromosome"/>
</dbReference>
<evidence type="ECO:0000313" key="2">
    <source>
        <dbReference type="Proteomes" id="UP000010797"/>
    </source>
</evidence>
<sequence length="161" mass="17796">MKTKVIIGVLVLLLVGGIYGGVDAAKKAKVSTTNAASSNTSETSNQKITDPIIDDKEGLQVIVQWMKQENPSQEQIFSITLDNHAVDVDEFQFEGNITVLLDDKEVPIQIEELEREGSGHHLSAELKITSPEFTEISPGSNFTLNVKNVYDTPARSFTWKY</sequence>
<dbReference type="STRING" id="871963.Desdi_1136"/>
<reference evidence="2" key="1">
    <citation type="submission" date="2012-02" db="EMBL/GenBank/DDBJ databases">
        <title>Complete sequence of Desulfitobacterium dichloroeliminans LMG P-21439.</title>
        <authorList>
            <person name="Lucas S."/>
            <person name="Han J."/>
            <person name="Lapidus A."/>
            <person name="Cheng J.-F."/>
            <person name="Goodwin L."/>
            <person name="Pitluck S."/>
            <person name="Peters L."/>
            <person name="Ovchinnikova G."/>
            <person name="Teshima H."/>
            <person name="Detter J.C."/>
            <person name="Han C."/>
            <person name="Tapia R."/>
            <person name="Land M."/>
            <person name="Hauser L."/>
            <person name="Kyrpides N."/>
            <person name="Ivanova N."/>
            <person name="Pagani I."/>
            <person name="Kruse T."/>
            <person name="de Vos W.M."/>
            <person name="Boon N."/>
            <person name="Smidt H."/>
            <person name="Woyke T."/>
        </authorList>
    </citation>
    <scope>NUCLEOTIDE SEQUENCE [LARGE SCALE GENOMIC DNA]</scope>
    <source>
        <strain evidence="2">LMG P-21439 / DCA1</strain>
    </source>
</reference>
<keyword evidence="2" id="KW-1185">Reference proteome</keyword>
<dbReference type="eggNOG" id="ENOG502ZJ0G">
    <property type="taxonomic scope" value="Bacteria"/>
</dbReference>
<organism evidence="1 2">
    <name type="scientific">Desulfitobacterium dichloroeliminans (strain LMG P-21439 / DCA1)</name>
    <dbReference type="NCBI Taxonomy" id="871963"/>
    <lineage>
        <taxon>Bacteria</taxon>
        <taxon>Bacillati</taxon>
        <taxon>Bacillota</taxon>
        <taxon>Clostridia</taxon>
        <taxon>Eubacteriales</taxon>
        <taxon>Desulfitobacteriaceae</taxon>
        <taxon>Desulfitobacterium</taxon>
    </lineage>
</organism>
<dbReference type="AlphaFoldDB" id="L0F7M3"/>
<protein>
    <submittedName>
        <fullName evidence="1">Uncharacterized protein</fullName>
    </submittedName>
</protein>
<proteinExistence type="predicted"/>
<name>L0F7M3_DESDL</name>
<gene>
    <name evidence="1" type="ordered locus">Desdi_1136</name>
</gene>
<dbReference type="RefSeq" id="WP_015261647.1">
    <property type="nucleotide sequence ID" value="NC_019903.1"/>
</dbReference>
<dbReference type="KEGG" id="ddl:Desdi_1136"/>